<organism evidence="3 4">
    <name type="scientific">Aquamicrobium terrae</name>
    <dbReference type="NCBI Taxonomy" id="1324945"/>
    <lineage>
        <taxon>Bacteria</taxon>
        <taxon>Pseudomonadati</taxon>
        <taxon>Pseudomonadota</taxon>
        <taxon>Alphaproteobacteria</taxon>
        <taxon>Hyphomicrobiales</taxon>
        <taxon>Phyllobacteriaceae</taxon>
        <taxon>Aquamicrobium</taxon>
    </lineage>
</organism>
<gene>
    <name evidence="3" type="ORF">ABID37_001580</name>
</gene>
<dbReference type="EMBL" id="JBEPML010000004">
    <property type="protein sequence ID" value="MET3791372.1"/>
    <property type="molecule type" value="Genomic_DNA"/>
</dbReference>
<dbReference type="Gene3D" id="3.50.50.60">
    <property type="entry name" value="FAD/NAD(P)-binding domain"/>
    <property type="match status" value="2"/>
</dbReference>
<feature type="domain" description="FAD dependent oxidoreductase" evidence="2">
    <location>
        <begin position="14"/>
        <end position="402"/>
    </location>
</feature>
<dbReference type="GO" id="GO:0016491">
    <property type="term" value="F:oxidoreductase activity"/>
    <property type="evidence" value="ECO:0007669"/>
    <property type="project" value="UniProtKB-KW"/>
</dbReference>
<dbReference type="InterPro" id="IPR006076">
    <property type="entry name" value="FAD-dep_OxRdtase"/>
</dbReference>
<protein>
    <submittedName>
        <fullName evidence="3">D-amino-acid dehydrogenase</fullName>
        <ecNumber evidence="3">1.4.99.-</ecNumber>
    </submittedName>
</protein>
<dbReference type="EC" id="1.4.99.-" evidence="3"/>
<dbReference type="SUPFAM" id="SSF51905">
    <property type="entry name" value="FAD/NAD(P)-binding domain"/>
    <property type="match status" value="1"/>
</dbReference>
<dbReference type="Gene3D" id="3.30.9.10">
    <property type="entry name" value="D-Amino Acid Oxidase, subunit A, domain 2"/>
    <property type="match status" value="1"/>
</dbReference>
<dbReference type="RefSeq" id="WP_354193702.1">
    <property type="nucleotide sequence ID" value="NZ_JBEPML010000004.1"/>
</dbReference>
<name>A0ABV2MX42_9HYPH</name>
<reference evidence="3 4" key="1">
    <citation type="submission" date="2024-06" db="EMBL/GenBank/DDBJ databases">
        <title>Genomic Encyclopedia of Type Strains, Phase IV (KMG-IV): sequencing the most valuable type-strain genomes for metagenomic binning, comparative biology and taxonomic classification.</title>
        <authorList>
            <person name="Goeker M."/>
        </authorList>
    </citation>
    <scope>NUCLEOTIDE SEQUENCE [LARGE SCALE GENOMIC DNA]</scope>
    <source>
        <strain evidence="3 4">DSM 27865</strain>
    </source>
</reference>
<dbReference type="PANTHER" id="PTHR13847">
    <property type="entry name" value="SARCOSINE DEHYDROGENASE-RELATED"/>
    <property type="match status" value="1"/>
</dbReference>
<dbReference type="SUPFAM" id="SSF54373">
    <property type="entry name" value="FAD-linked reductases, C-terminal domain"/>
    <property type="match status" value="1"/>
</dbReference>
<dbReference type="Pfam" id="PF01266">
    <property type="entry name" value="DAO"/>
    <property type="match status" value="1"/>
</dbReference>
<proteinExistence type="predicted"/>
<comment type="caution">
    <text evidence="3">The sequence shown here is derived from an EMBL/GenBank/DDBJ whole genome shotgun (WGS) entry which is preliminary data.</text>
</comment>
<keyword evidence="4" id="KW-1185">Reference proteome</keyword>
<evidence type="ECO:0000313" key="3">
    <source>
        <dbReference type="EMBL" id="MET3791372.1"/>
    </source>
</evidence>
<dbReference type="PANTHER" id="PTHR13847:SF289">
    <property type="entry name" value="GLYCINE OXIDASE"/>
    <property type="match status" value="1"/>
</dbReference>
<evidence type="ECO:0000259" key="2">
    <source>
        <dbReference type="Pfam" id="PF01266"/>
    </source>
</evidence>
<sequence length="421" mass="45537">MARSLVPDAEGAGVAVIGAGIIGLCSALHLRRAGLDVTVYDAGGAAAGASFGNAGLISIDSCVPGPMPGMVVNVPRWLADPLGPLTIDPSYLPRMFPWLYRFLRAGTPGRALLAAQALNAMHRDSFDHYLDLLGSERFNDLFRLSGQVQLWNGGPDTEAGRTVRKIWEQNKVKVEELQQHELRQLVPDISPEAKGGLFFPRNGYTVSPRRLVDTLLQCFLEEGGRFRQERVMRIAPEGGGRVRLVTNLDDDVFSKVVVSAGAWSRALLAPLGVKLALDTERGYHVMVHGPSVDLRVPVLDKSRGFGATPLENGIRIAGTVELAGLDKPPNLKRADILLEHARRLFPSLKGERYTMWMGFRPSTPDSLPIIDTVPGQPGICIACGHGHFGMTAASTTGLVVAQKVLGNKTAIDADPYRLGRF</sequence>
<evidence type="ECO:0000313" key="4">
    <source>
        <dbReference type="Proteomes" id="UP001549076"/>
    </source>
</evidence>
<dbReference type="InterPro" id="IPR036188">
    <property type="entry name" value="FAD/NAD-bd_sf"/>
</dbReference>
<keyword evidence="1 3" id="KW-0560">Oxidoreductase</keyword>
<evidence type="ECO:0000256" key="1">
    <source>
        <dbReference type="ARBA" id="ARBA00023002"/>
    </source>
</evidence>
<dbReference type="Proteomes" id="UP001549076">
    <property type="component" value="Unassembled WGS sequence"/>
</dbReference>
<accession>A0ABV2MX42</accession>